<sequence length="124" mass="13941">MMRQETPLYLLPYQQAVLDADRLISSPPPTSNVVSGFSGHVVVDEFDSLLIDMQDYLPGGDFPLTYEQALDQARQGSIVECSFGRVRYQYEADADCITCIDMEQPSNAEGYCGWRIVPQKEIQP</sequence>
<gene>
    <name evidence="1" type="ORF">CXU09_11915</name>
</gene>
<accession>A0AAP8NJX7</accession>
<reference evidence="1 2" key="1">
    <citation type="journal article" date="2017" name="BMC Genomics">
        <title>Genome sequencing of 39 Akkermansia muciniphila isolates reveals its population structure, genomic and functional diverisity, and global distribution in mammalian gut microbiotas.</title>
        <authorList>
            <person name="Guo X."/>
            <person name="Li S."/>
            <person name="Zhang J."/>
            <person name="Wu F."/>
            <person name="Li X."/>
            <person name="Wu D."/>
            <person name="Zhang M."/>
            <person name="Ou Z."/>
            <person name="Jie Z."/>
            <person name="Yan Q."/>
            <person name="Li P."/>
            <person name="Yi J."/>
            <person name="Peng Y."/>
        </authorList>
    </citation>
    <scope>NUCLEOTIDE SEQUENCE [LARGE SCALE GENOMIC DNA]</scope>
    <source>
        <strain evidence="1 2">GP43</strain>
    </source>
</reference>
<dbReference type="Proteomes" id="UP000235914">
    <property type="component" value="Unassembled WGS sequence"/>
</dbReference>
<dbReference type="RefSeq" id="WP_102736195.1">
    <property type="nucleotide sequence ID" value="NZ_PJKN01000008.1"/>
</dbReference>
<name>A0AAP8NJX7_9BACT</name>
<proteinExistence type="predicted"/>
<dbReference type="AlphaFoldDB" id="A0AAP8NJX7"/>
<evidence type="ECO:0000313" key="1">
    <source>
        <dbReference type="EMBL" id="PNC53392.1"/>
    </source>
</evidence>
<organism evidence="1 2">
    <name type="scientific">Akkermansia muciniphila</name>
    <dbReference type="NCBI Taxonomy" id="239935"/>
    <lineage>
        <taxon>Bacteria</taxon>
        <taxon>Pseudomonadati</taxon>
        <taxon>Verrucomicrobiota</taxon>
        <taxon>Verrucomicrobiia</taxon>
        <taxon>Verrucomicrobiales</taxon>
        <taxon>Akkermansiaceae</taxon>
        <taxon>Akkermansia</taxon>
    </lineage>
</organism>
<evidence type="ECO:0000313" key="2">
    <source>
        <dbReference type="Proteomes" id="UP000235914"/>
    </source>
</evidence>
<comment type="caution">
    <text evidence="1">The sequence shown here is derived from an EMBL/GenBank/DDBJ whole genome shotgun (WGS) entry which is preliminary data.</text>
</comment>
<protein>
    <submittedName>
        <fullName evidence="1">Uncharacterized protein</fullName>
    </submittedName>
</protein>
<dbReference type="EMBL" id="PJKN01000008">
    <property type="protein sequence ID" value="PNC53392.1"/>
    <property type="molecule type" value="Genomic_DNA"/>
</dbReference>